<dbReference type="SUPFAM" id="SSF141868">
    <property type="entry name" value="EAL domain-like"/>
    <property type="match status" value="1"/>
</dbReference>
<dbReference type="InterPro" id="IPR050706">
    <property type="entry name" value="Cyclic-di-GMP_PDE-like"/>
</dbReference>
<dbReference type="PANTHER" id="PTHR33121">
    <property type="entry name" value="CYCLIC DI-GMP PHOSPHODIESTERASE PDEF"/>
    <property type="match status" value="1"/>
</dbReference>
<proteinExistence type="predicted"/>
<dbReference type="SUPFAM" id="SSF55073">
    <property type="entry name" value="Nucleotide cyclase"/>
    <property type="match status" value="1"/>
</dbReference>
<dbReference type="RefSeq" id="WP_099386444.1">
    <property type="nucleotide sequence ID" value="NZ_JANSWH010000072.1"/>
</dbReference>
<dbReference type="SMART" id="SM00267">
    <property type="entry name" value="GGDEF"/>
    <property type="match status" value="1"/>
</dbReference>
<dbReference type="InterPro" id="IPR000160">
    <property type="entry name" value="GGDEF_dom"/>
</dbReference>
<dbReference type="PANTHER" id="PTHR33121:SF70">
    <property type="entry name" value="SIGNALING PROTEIN YKOW"/>
    <property type="match status" value="1"/>
</dbReference>
<evidence type="ECO:0000313" key="3">
    <source>
        <dbReference type="EMBL" id="PHU37153.1"/>
    </source>
</evidence>
<sequence>MIINRLNQLYKPKRMLYYIEASGEDIQSFYKGMIPPAVEKYADCFGVYDYPGVFYVRHLQKEVIGIEFRCNDPRVDYPTELKSLELEESFFYSIEIDDDTEINLPFVRNIFEEIAGEDDAHRPYSDLSMEDAPEIIAVFHDYSKFRILHKWKLYNDRAIHVMKDEYDWFQKEELYKLAFTDHITGNYNWNHLEAFLEVPGDRKINDYAFAHFDIKQFRVINEAYGHIAANKVLSNIVKAMKESDFVYASARCHNDNFAMLLRDMPEQELKQKLQELFERNSVLEEDLCYKIYFKCGVVPMRRAMLLGNRVADAAKMAQALCTDKKGTEIVFYTDKMHDDLSWRNFIKAYVETAIEQDEFVVYLQPKFDIGTEKIKGAEALVRWNYKNKELLPPYRFIPYFEQDATIDKIDDLVLKKICETMCRWKREGKPLYPVSVNLSRMRMNDENLIDKLTDVVDSYGVDHQLIDFELTESASYDNMERMLFVLKKLRERGFKISMDDFGTGYSSLSLLTQMPIDTLKIDKSFVDKIAGDAKRNEDIILLRHIINLAKELGFVCLAEGAESRVQIDRLRDLGCEIIQGYYYSKPIPIAEYEETYL</sequence>
<dbReference type="CDD" id="cd01948">
    <property type="entry name" value="EAL"/>
    <property type="match status" value="1"/>
</dbReference>
<dbReference type="SMART" id="SM00052">
    <property type="entry name" value="EAL"/>
    <property type="match status" value="1"/>
</dbReference>
<dbReference type="PROSITE" id="PS50887">
    <property type="entry name" value="GGDEF"/>
    <property type="match status" value="1"/>
</dbReference>
<dbReference type="InterPro" id="IPR001633">
    <property type="entry name" value="EAL_dom"/>
</dbReference>
<dbReference type="InterPro" id="IPR043128">
    <property type="entry name" value="Rev_trsase/Diguanyl_cyclase"/>
</dbReference>
<reference evidence="3 4" key="1">
    <citation type="submission" date="2017-10" db="EMBL/GenBank/DDBJ databases">
        <title>Resolving the taxonomy of Roseburia spp., Eubacterium rectale and Agathobacter spp. through phylogenomic analysis.</title>
        <authorList>
            <person name="Sheridan P.O."/>
            <person name="Walker A.W."/>
            <person name="Duncan S.H."/>
            <person name="Scott K.P."/>
            <person name="Toole P.W.O."/>
            <person name="Luis P."/>
            <person name="Flint H.J."/>
        </authorList>
    </citation>
    <scope>NUCLEOTIDE SEQUENCE [LARGE SCALE GENOMIC DNA]</scope>
    <source>
        <strain evidence="3 4">JK623</strain>
    </source>
</reference>
<name>A0A2G3E217_9FIRM</name>
<keyword evidence="4" id="KW-1185">Reference proteome</keyword>
<dbReference type="Proteomes" id="UP000224563">
    <property type="component" value="Unassembled WGS sequence"/>
</dbReference>
<dbReference type="Gene3D" id="3.20.20.450">
    <property type="entry name" value="EAL domain"/>
    <property type="match status" value="1"/>
</dbReference>
<accession>A0A2G3E217</accession>
<reference evidence="3 4" key="2">
    <citation type="submission" date="2017-10" db="EMBL/GenBank/DDBJ databases">
        <authorList>
            <person name="Banno H."/>
            <person name="Chua N.-H."/>
        </authorList>
    </citation>
    <scope>NUCLEOTIDE SEQUENCE [LARGE SCALE GENOMIC DNA]</scope>
    <source>
        <strain evidence="3 4">JK623</strain>
    </source>
</reference>
<evidence type="ECO:0000259" key="2">
    <source>
        <dbReference type="PROSITE" id="PS50887"/>
    </source>
</evidence>
<protein>
    <submittedName>
        <fullName evidence="3">GGDEF domain-containing protein</fullName>
    </submittedName>
</protein>
<dbReference type="PROSITE" id="PS50883">
    <property type="entry name" value="EAL"/>
    <property type="match status" value="1"/>
</dbReference>
<dbReference type="EMBL" id="PDYG01000074">
    <property type="protein sequence ID" value="PHU37153.1"/>
    <property type="molecule type" value="Genomic_DNA"/>
</dbReference>
<comment type="caution">
    <text evidence="3">The sequence shown here is derived from an EMBL/GenBank/DDBJ whole genome shotgun (WGS) entry which is preliminary data.</text>
</comment>
<gene>
    <name evidence="3" type="ORF">CSX02_09055</name>
</gene>
<organism evidence="3 4">
    <name type="scientific">Agathobacter ruminis</name>
    <dbReference type="NCBI Taxonomy" id="1712665"/>
    <lineage>
        <taxon>Bacteria</taxon>
        <taxon>Bacillati</taxon>
        <taxon>Bacillota</taxon>
        <taxon>Clostridia</taxon>
        <taxon>Lachnospirales</taxon>
        <taxon>Lachnospiraceae</taxon>
        <taxon>Agathobacter</taxon>
    </lineage>
</organism>
<dbReference type="GO" id="GO:0071111">
    <property type="term" value="F:cyclic-guanylate-specific phosphodiesterase activity"/>
    <property type="evidence" value="ECO:0007669"/>
    <property type="project" value="InterPro"/>
</dbReference>
<feature type="domain" description="GGDEF" evidence="2">
    <location>
        <begin position="205"/>
        <end position="335"/>
    </location>
</feature>
<dbReference type="AlphaFoldDB" id="A0A2G3E217"/>
<evidence type="ECO:0000259" key="1">
    <source>
        <dbReference type="PROSITE" id="PS50883"/>
    </source>
</evidence>
<dbReference type="InterPro" id="IPR029787">
    <property type="entry name" value="Nucleotide_cyclase"/>
</dbReference>
<dbReference type="Pfam" id="PF00563">
    <property type="entry name" value="EAL"/>
    <property type="match status" value="1"/>
</dbReference>
<feature type="domain" description="EAL" evidence="1">
    <location>
        <begin position="343"/>
        <end position="597"/>
    </location>
</feature>
<dbReference type="Pfam" id="PF00990">
    <property type="entry name" value="GGDEF"/>
    <property type="match status" value="1"/>
</dbReference>
<dbReference type="InterPro" id="IPR035919">
    <property type="entry name" value="EAL_sf"/>
</dbReference>
<dbReference type="Gene3D" id="3.30.70.270">
    <property type="match status" value="1"/>
</dbReference>
<evidence type="ECO:0000313" key="4">
    <source>
        <dbReference type="Proteomes" id="UP000224563"/>
    </source>
</evidence>